<protein>
    <recommendedName>
        <fullName evidence="3">Transposase</fullName>
    </recommendedName>
</protein>
<sequence>MPPKRNRDINDVFDRIMARMEERLDQFVDQFVDRINDMINLRRRRDRGGRRDYGVADDDYKEAPVFNDDQYEDVIEEEEGFVDAYPNFQDDENNVSFSGVMLGEEEESMPVYDTGIEDVIDGEEDNMEDVVVVANDLCSSKIQTTLQLVGFRCVANQGIRYSLKEKNEAKTDKT</sequence>
<evidence type="ECO:0008006" key="3">
    <source>
        <dbReference type="Google" id="ProtNLM"/>
    </source>
</evidence>
<dbReference type="EMBL" id="BQNB010020271">
    <property type="protein sequence ID" value="GJT94180.1"/>
    <property type="molecule type" value="Genomic_DNA"/>
</dbReference>
<comment type="caution">
    <text evidence="1">The sequence shown here is derived from an EMBL/GenBank/DDBJ whole genome shotgun (WGS) entry which is preliminary data.</text>
</comment>
<proteinExistence type="predicted"/>
<organism evidence="1 2">
    <name type="scientific">Tanacetum coccineum</name>
    <dbReference type="NCBI Taxonomy" id="301880"/>
    <lineage>
        <taxon>Eukaryota</taxon>
        <taxon>Viridiplantae</taxon>
        <taxon>Streptophyta</taxon>
        <taxon>Embryophyta</taxon>
        <taxon>Tracheophyta</taxon>
        <taxon>Spermatophyta</taxon>
        <taxon>Magnoliopsida</taxon>
        <taxon>eudicotyledons</taxon>
        <taxon>Gunneridae</taxon>
        <taxon>Pentapetalae</taxon>
        <taxon>asterids</taxon>
        <taxon>campanulids</taxon>
        <taxon>Asterales</taxon>
        <taxon>Asteraceae</taxon>
        <taxon>Asteroideae</taxon>
        <taxon>Anthemideae</taxon>
        <taxon>Anthemidinae</taxon>
        <taxon>Tanacetum</taxon>
    </lineage>
</organism>
<reference evidence="1" key="2">
    <citation type="submission" date="2022-01" db="EMBL/GenBank/DDBJ databases">
        <authorList>
            <person name="Yamashiro T."/>
            <person name="Shiraishi A."/>
            <person name="Satake H."/>
            <person name="Nakayama K."/>
        </authorList>
    </citation>
    <scope>NUCLEOTIDE SEQUENCE</scope>
</reference>
<dbReference type="Proteomes" id="UP001151760">
    <property type="component" value="Unassembled WGS sequence"/>
</dbReference>
<evidence type="ECO:0000313" key="2">
    <source>
        <dbReference type="Proteomes" id="UP001151760"/>
    </source>
</evidence>
<gene>
    <name evidence="1" type="ORF">Tco_1083025</name>
</gene>
<reference evidence="1" key="1">
    <citation type="journal article" date="2022" name="Int. J. Mol. Sci.">
        <title>Draft Genome of Tanacetum Coccineum: Genomic Comparison of Closely Related Tanacetum-Family Plants.</title>
        <authorList>
            <person name="Yamashiro T."/>
            <person name="Shiraishi A."/>
            <person name="Nakayama K."/>
            <person name="Satake H."/>
        </authorList>
    </citation>
    <scope>NUCLEOTIDE SEQUENCE</scope>
</reference>
<evidence type="ECO:0000313" key="1">
    <source>
        <dbReference type="EMBL" id="GJT94180.1"/>
    </source>
</evidence>
<name>A0ABQ5I274_9ASTR</name>
<keyword evidence="2" id="KW-1185">Reference proteome</keyword>
<accession>A0ABQ5I274</accession>